<dbReference type="Proteomes" id="UP001497453">
    <property type="component" value="Chromosome 9"/>
</dbReference>
<organism evidence="1 2">
    <name type="scientific">Somion occarium</name>
    <dbReference type="NCBI Taxonomy" id="3059160"/>
    <lineage>
        <taxon>Eukaryota</taxon>
        <taxon>Fungi</taxon>
        <taxon>Dikarya</taxon>
        <taxon>Basidiomycota</taxon>
        <taxon>Agaricomycotina</taxon>
        <taxon>Agaricomycetes</taxon>
        <taxon>Polyporales</taxon>
        <taxon>Cerrenaceae</taxon>
        <taxon>Somion</taxon>
    </lineage>
</organism>
<evidence type="ECO:0000313" key="1">
    <source>
        <dbReference type="EMBL" id="CAL1716725.1"/>
    </source>
</evidence>
<protein>
    <submittedName>
        <fullName evidence="1">Uncharacterized protein</fullName>
    </submittedName>
</protein>
<dbReference type="EMBL" id="OZ037952">
    <property type="protein sequence ID" value="CAL1716725.1"/>
    <property type="molecule type" value="Genomic_DNA"/>
</dbReference>
<keyword evidence="2" id="KW-1185">Reference proteome</keyword>
<gene>
    <name evidence="1" type="ORF">GFSPODELE1_LOCUS10887</name>
</gene>
<sequence length="121" mass="13285">MKFRMASSSSESSSDSSRGFAAWTSTCVASSRFWSDPSQLDPYCRHSPKVPTDVTSGNDHEVIQVLTVEDDAEARRGRYGYQESHGLQAGQKSVIHDSDGAVELDLTKSRGADVLQDFRDP</sequence>
<evidence type="ECO:0000313" key="2">
    <source>
        <dbReference type="Proteomes" id="UP001497453"/>
    </source>
</evidence>
<accession>A0ABP1E9Y2</accession>
<reference evidence="2" key="1">
    <citation type="submission" date="2024-04" db="EMBL/GenBank/DDBJ databases">
        <authorList>
            <person name="Shaw F."/>
            <person name="Minotto A."/>
        </authorList>
    </citation>
    <scope>NUCLEOTIDE SEQUENCE [LARGE SCALE GENOMIC DNA]</scope>
</reference>
<proteinExistence type="predicted"/>
<name>A0ABP1E9Y2_9APHY</name>